<dbReference type="EMBL" id="CP141261">
    <property type="protein sequence ID" value="WRL62191.1"/>
    <property type="molecule type" value="Genomic_DNA"/>
</dbReference>
<feature type="region of interest" description="Disordered" evidence="1">
    <location>
        <begin position="23"/>
        <end position="56"/>
    </location>
</feature>
<name>A0ABZ1AXF7_9ACTN</name>
<dbReference type="Proteomes" id="UP001324287">
    <property type="component" value="Chromosome"/>
</dbReference>
<organism evidence="2 3">
    <name type="scientific">Blastococcus brunescens</name>
    <dbReference type="NCBI Taxonomy" id="1564165"/>
    <lineage>
        <taxon>Bacteria</taxon>
        <taxon>Bacillati</taxon>
        <taxon>Actinomycetota</taxon>
        <taxon>Actinomycetes</taxon>
        <taxon>Geodermatophilales</taxon>
        <taxon>Geodermatophilaceae</taxon>
        <taxon>Blastococcus</taxon>
    </lineage>
</organism>
<keyword evidence="3" id="KW-1185">Reference proteome</keyword>
<gene>
    <name evidence="2" type="ORF">U6N30_19355</name>
</gene>
<evidence type="ECO:0000313" key="2">
    <source>
        <dbReference type="EMBL" id="WRL62191.1"/>
    </source>
</evidence>
<proteinExistence type="predicted"/>
<sequence>MARHFVDETAEFKMPKLGRHAVADTGELEMTQRFDPGFSRQRPTAPAVPSRDDESR</sequence>
<reference evidence="2 3" key="1">
    <citation type="submission" date="2023-12" db="EMBL/GenBank/DDBJ databases">
        <title>Blastococcus brunescens sp. nov., an actonobacterium isolated from sandstone collected in sahara desert.</title>
        <authorList>
            <person name="Gtari M."/>
            <person name="Ghodhbane F."/>
        </authorList>
    </citation>
    <scope>NUCLEOTIDE SEQUENCE [LARGE SCALE GENOMIC DNA]</scope>
    <source>
        <strain evidence="2 3">BMG 8361</strain>
    </source>
</reference>
<evidence type="ECO:0000256" key="1">
    <source>
        <dbReference type="SAM" id="MobiDB-lite"/>
    </source>
</evidence>
<dbReference type="RefSeq" id="WP_324273546.1">
    <property type="nucleotide sequence ID" value="NZ_CP141261.1"/>
</dbReference>
<evidence type="ECO:0000313" key="3">
    <source>
        <dbReference type="Proteomes" id="UP001324287"/>
    </source>
</evidence>
<protein>
    <submittedName>
        <fullName evidence="2">Uncharacterized protein</fullName>
    </submittedName>
</protein>
<accession>A0ABZ1AXF7</accession>